<dbReference type="EMBL" id="JAWDGP010000288">
    <property type="protein sequence ID" value="KAK3801633.1"/>
    <property type="molecule type" value="Genomic_DNA"/>
</dbReference>
<name>A0AAE1B8T4_9GAST</name>
<protein>
    <submittedName>
        <fullName evidence="1">Uncharacterized protein</fullName>
    </submittedName>
</protein>
<comment type="caution">
    <text evidence="1">The sequence shown here is derived from an EMBL/GenBank/DDBJ whole genome shotgun (WGS) entry which is preliminary data.</text>
</comment>
<keyword evidence="2" id="KW-1185">Reference proteome</keyword>
<evidence type="ECO:0000313" key="2">
    <source>
        <dbReference type="Proteomes" id="UP001283361"/>
    </source>
</evidence>
<dbReference type="AlphaFoldDB" id="A0AAE1B8T4"/>
<proteinExistence type="predicted"/>
<organism evidence="1 2">
    <name type="scientific">Elysia crispata</name>
    <name type="common">lettuce slug</name>
    <dbReference type="NCBI Taxonomy" id="231223"/>
    <lineage>
        <taxon>Eukaryota</taxon>
        <taxon>Metazoa</taxon>
        <taxon>Spiralia</taxon>
        <taxon>Lophotrochozoa</taxon>
        <taxon>Mollusca</taxon>
        <taxon>Gastropoda</taxon>
        <taxon>Heterobranchia</taxon>
        <taxon>Euthyneura</taxon>
        <taxon>Panpulmonata</taxon>
        <taxon>Sacoglossa</taxon>
        <taxon>Placobranchoidea</taxon>
        <taxon>Plakobranchidae</taxon>
        <taxon>Elysia</taxon>
    </lineage>
</organism>
<accession>A0AAE1B8T4</accession>
<evidence type="ECO:0000313" key="1">
    <source>
        <dbReference type="EMBL" id="KAK3801633.1"/>
    </source>
</evidence>
<dbReference type="Proteomes" id="UP001283361">
    <property type="component" value="Unassembled WGS sequence"/>
</dbReference>
<sequence>MDLSVEYSEFVLPNSLALLLRRMGFTPMNSEESNNPLLNRNDDDVMYYAATNHDLSLYVVDEVRSKNILYNPSDTLARAFLRRDVSTLTTLRDAAGERFESYYPVVPSGSDNTPMEVDKTEEDISIDVVDPSGWHYDVSDSDFVKRQYKPNVTQLRHRDDKDLSDGDYDIIVKCPEARRVVYVEGYSSRSRIIFNEVTVHSERLVIPLIKIHNGLGICLMHKVTDIIFLDGALNPVQTLDVYDQACDFLSALRRDGVSNVVDYPLLTTLGSIIDHDLETLYTDLRVGSRVVDGECSYEFESKSRGGIADVATLGYLVNNMVAPRHLLLCVGDRSALCMSLHTAEKFVTLVEGRVPEQRSVIYQCVEAFKQFLYRIGFPGELPRHETLEETYRLFTNIKMITYKLQETDGNIKVDMQPFTSALKSSHQSPANTVYTFNDWVEQDSGIKFYAFIY</sequence>
<gene>
    <name evidence="1" type="ORF">RRG08_062876</name>
</gene>
<reference evidence="1" key="1">
    <citation type="journal article" date="2023" name="G3 (Bethesda)">
        <title>A reference genome for the long-term kleptoplast-retaining sea slug Elysia crispata morphotype clarki.</title>
        <authorList>
            <person name="Eastman K.E."/>
            <person name="Pendleton A.L."/>
            <person name="Shaikh M.A."/>
            <person name="Suttiyut T."/>
            <person name="Ogas R."/>
            <person name="Tomko P."/>
            <person name="Gavelis G."/>
            <person name="Widhalm J.R."/>
            <person name="Wisecaver J.H."/>
        </authorList>
    </citation>
    <scope>NUCLEOTIDE SEQUENCE</scope>
    <source>
        <strain evidence="1">ECLA1</strain>
    </source>
</reference>